<dbReference type="InterPro" id="IPR029410">
    <property type="entry name" value="CAP_assoc"/>
</dbReference>
<sequence length="461" mass="53038">MKKFATVAVIVVFLFTFSAVNVHGNDDIKVTINGFLIKFEDVKPIIIDGRTMVPVRGVFENLNARVRWFPEEKAVLIMKETLQIYFRINDKKVSVSQEGDFLLDVPATIVNGRTMVPLRFIAETLGANVSWDAKNRTVEINIPHYPFAYIEEIGLELLAEKYQDNIEWLMGAPLEYVEHILGKPDRIDLSRYGFDWYVYNSDLEKYLMVGIKNKVVVGIYTNSLHYKINGTIGYNSSIEEVREFFGRPAPPTIIKGNKRYVTSEINSDGKTEFQTYDVEKRYYATIFHDIHNEERVTSFMLIDYATEHSLHGYYGKPSKELVESYERQLFDLANTVRKRYNKPLLTFDEKASAAARMHSIDMTQNNFFDHMNLRGQSPFDRLKNAGINYRNAAENIATGQMCAIFAHEALMNSKKGHRDNILGNFTHIGIGVSLDSDGTPMYTQKFYTPLKSKISFFKIYN</sequence>
<evidence type="ECO:0008006" key="7">
    <source>
        <dbReference type="Google" id="ProtNLM"/>
    </source>
</evidence>
<dbReference type="CDD" id="cd05379">
    <property type="entry name" value="CAP_bacterial"/>
    <property type="match status" value="1"/>
</dbReference>
<feature type="signal peptide" evidence="1">
    <location>
        <begin position="1"/>
        <end position="24"/>
    </location>
</feature>
<evidence type="ECO:0000259" key="4">
    <source>
        <dbReference type="Pfam" id="PF14504"/>
    </source>
</evidence>
<evidence type="ECO:0000259" key="3">
    <source>
        <dbReference type="Pfam" id="PF07833"/>
    </source>
</evidence>
<dbReference type="Gene3D" id="3.40.33.10">
    <property type="entry name" value="CAP"/>
    <property type="match status" value="1"/>
</dbReference>
<dbReference type="Pfam" id="PF00188">
    <property type="entry name" value="CAP"/>
    <property type="match status" value="1"/>
</dbReference>
<feature type="domain" description="Copper amine oxidase-like N-terminal" evidence="3">
    <location>
        <begin position="32"/>
        <end position="140"/>
    </location>
</feature>
<dbReference type="Pfam" id="PF07833">
    <property type="entry name" value="Cu_amine_oxidN1"/>
    <property type="match status" value="1"/>
</dbReference>
<keyword evidence="1" id="KW-0732">Signal</keyword>
<dbReference type="RefSeq" id="WP_101301187.1">
    <property type="nucleotide sequence ID" value="NZ_CP025197.1"/>
</dbReference>
<dbReference type="SUPFAM" id="SSF55797">
    <property type="entry name" value="PR-1-like"/>
    <property type="match status" value="1"/>
</dbReference>
<feature type="domain" description="SCP" evidence="2">
    <location>
        <begin position="331"/>
        <end position="444"/>
    </location>
</feature>
<evidence type="ECO:0000256" key="1">
    <source>
        <dbReference type="SAM" id="SignalP"/>
    </source>
</evidence>
<reference evidence="5 6" key="1">
    <citation type="submission" date="2017-12" db="EMBL/GenBank/DDBJ databases">
        <title>Complete genome sequence of Herbivorax saccincola GGR1, a novel Cellulosome-producing hydrolytic bacterium in a thermophilic biogas plant, established by Illumina and Nanopore MinION sequencing.</title>
        <authorList>
            <person name="Pechtl A."/>
            <person name="Ruckert C."/>
            <person name="Koeck D.E."/>
            <person name="Maus I."/>
            <person name="Winkler A."/>
            <person name="Kalinowski J."/>
            <person name="Puhler A."/>
            <person name="Schwarz W.W."/>
            <person name="Zverlov V.V."/>
            <person name="Schluter A."/>
            <person name="Liebl W."/>
        </authorList>
    </citation>
    <scope>NUCLEOTIDE SEQUENCE [LARGE SCALE GENOMIC DNA]</scope>
    <source>
        <strain evidence="6">SR1</strain>
    </source>
</reference>
<proteinExistence type="predicted"/>
<organism evidence="5 6">
    <name type="scientific">Acetivibrio saccincola</name>
    <dbReference type="NCBI Taxonomy" id="1677857"/>
    <lineage>
        <taxon>Bacteria</taxon>
        <taxon>Bacillati</taxon>
        <taxon>Bacillota</taxon>
        <taxon>Clostridia</taxon>
        <taxon>Eubacteriales</taxon>
        <taxon>Oscillospiraceae</taxon>
        <taxon>Acetivibrio</taxon>
    </lineage>
</organism>
<name>A0A2K9E1G7_9FIRM</name>
<keyword evidence="6" id="KW-1185">Reference proteome</keyword>
<dbReference type="InterPro" id="IPR012854">
    <property type="entry name" value="Cu_amine_oxidase-like_N"/>
</dbReference>
<feature type="domain" description="CAP-associated" evidence="4">
    <location>
        <begin position="170"/>
        <end position="313"/>
    </location>
</feature>
<dbReference type="Pfam" id="PF14504">
    <property type="entry name" value="CAP_assoc_N"/>
    <property type="match status" value="1"/>
</dbReference>
<dbReference type="PANTHER" id="PTHR31157:SF1">
    <property type="entry name" value="SCP DOMAIN-CONTAINING PROTEIN"/>
    <property type="match status" value="1"/>
</dbReference>
<evidence type="ECO:0000313" key="6">
    <source>
        <dbReference type="Proteomes" id="UP000233534"/>
    </source>
</evidence>
<accession>A0A2K9E1G7</accession>
<dbReference type="KEGG" id="hsc:HVS_08595"/>
<evidence type="ECO:0000259" key="2">
    <source>
        <dbReference type="Pfam" id="PF00188"/>
    </source>
</evidence>
<dbReference type="EMBL" id="CP025197">
    <property type="protein sequence ID" value="AUG57627.1"/>
    <property type="molecule type" value="Genomic_DNA"/>
</dbReference>
<protein>
    <recommendedName>
        <fullName evidence="7">Cysteine-rich secretory protein family protein</fullName>
    </recommendedName>
</protein>
<dbReference type="SUPFAM" id="SSF55383">
    <property type="entry name" value="Copper amine oxidase, domain N"/>
    <property type="match status" value="1"/>
</dbReference>
<dbReference type="Proteomes" id="UP000233534">
    <property type="component" value="Chromosome"/>
</dbReference>
<dbReference type="InterPro" id="IPR035940">
    <property type="entry name" value="CAP_sf"/>
</dbReference>
<dbReference type="AlphaFoldDB" id="A0A2K9E1G7"/>
<feature type="chain" id="PRO_5014823802" description="Cysteine-rich secretory protein family protein" evidence="1">
    <location>
        <begin position="25"/>
        <end position="461"/>
    </location>
</feature>
<dbReference type="InterPro" id="IPR014044">
    <property type="entry name" value="CAP_dom"/>
</dbReference>
<dbReference type="Gene3D" id="3.30.457.10">
    <property type="entry name" value="Copper amine oxidase-like, N-terminal domain"/>
    <property type="match status" value="1"/>
</dbReference>
<dbReference type="InterPro" id="IPR036582">
    <property type="entry name" value="Mao_N_sf"/>
</dbReference>
<dbReference type="PANTHER" id="PTHR31157">
    <property type="entry name" value="SCP DOMAIN-CONTAINING PROTEIN"/>
    <property type="match status" value="1"/>
</dbReference>
<gene>
    <name evidence="5" type="ORF">HVS_08595</name>
</gene>
<evidence type="ECO:0000313" key="5">
    <source>
        <dbReference type="EMBL" id="AUG57627.1"/>
    </source>
</evidence>